<dbReference type="Ensembl" id="ENSORLT00015014978.1">
    <property type="protein sequence ID" value="ENSORLP00015000067.1"/>
    <property type="gene ID" value="ENSORLG00015023256.1"/>
</dbReference>
<sequence length="92" mass="11252">MKPHSRKSDNFKRYQLFWLLAASTQSGCWRRRTQSGCWRRRTQSGCWRRRTQSGCWRRRTQSGCWRRRTHKIYSHTIDCKSKNVAKISRKCK</sequence>
<organism evidence="1 2">
    <name type="scientific">Oryzias latipes</name>
    <name type="common">Japanese rice fish</name>
    <name type="synonym">Japanese killifish</name>
    <dbReference type="NCBI Taxonomy" id="8090"/>
    <lineage>
        <taxon>Eukaryota</taxon>
        <taxon>Metazoa</taxon>
        <taxon>Chordata</taxon>
        <taxon>Craniata</taxon>
        <taxon>Vertebrata</taxon>
        <taxon>Euteleostomi</taxon>
        <taxon>Actinopterygii</taxon>
        <taxon>Neopterygii</taxon>
        <taxon>Teleostei</taxon>
        <taxon>Neoteleostei</taxon>
        <taxon>Acanthomorphata</taxon>
        <taxon>Ovalentaria</taxon>
        <taxon>Atherinomorphae</taxon>
        <taxon>Beloniformes</taxon>
        <taxon>Adrianichthyidae</taxon>
        <taxon>Oryziinae</taxon>
        <taxon>Oryzias</taxon>
    </lineage>
</organism>
<reference evidence="1 2" key="2">
    <citation type="submission" date="2017-04" db="EMBL/GenBank/DDBJ databases">
        <title>CpG methylation of centromeres and impact of large insertions on vertebrate speciation.</title>
        <authorList>
            <person name="Ichikawa K."/>
            <person name="Yoshimura J."/>
            <person name="Morishita S."/>
        </authorList>
    </citation>
    <scope>NUCLEOTIDE SEQUENCE</scope>
    <source>
        <strain evidence="1 2">HSOK</strain>
    </source>
</reference>
<reference key="1">
    <citation type="journal article" date="2007" name="Nature">
        <title>The medaka draft genome and insights into vertebrate genome evolution.</title>
        <authorList>
            <person name="Kasahara M."/>
            <person name="Naruse K."/>
            <person name="Sasaki S."/>
            <person name="Nakatani Y."/>
            <person name="Qu W."/>
            <person name="Ahsan B."/>
            <person name="Yamada T."/>
            <person name="Nagayasu Y."/>
            <person name="Doi K."/>
            <person name="Kasai Y."/>
            <person name="Jindo T."/>
            <person name="Kobayashi D."/>
            <person name="Shimada A."/>
            <person name="Toyoda A."/>
            <person name="Kuroki Y."/>
            <person name="Fujiyama A."/>
            <person name="Sasaki T."/>
            <person name="Shimizu A."/>
            <person name="Asakawa S."/>
            <person name="Shimizu N."/>
            <person name="Hashimoto S."/>
            <person name="Yang J."/>
            <person name="Lee Y."/>
            <person name="Matsushima K."/>
            <person name="Sugano S."/>
            <person name="Sakaizumi M."/>
            <person name="Narita T."/>
            <person name="Ohishi K."/>
            <person name="Haga S."/>
            <person name="Ohta F."/>
            <person name="Nomoto H."/>
            <person name="Nogata K."/>
            <person name="Morishita T."/>
            <person name="Endo T."/>
            <person name="Shin-I T."/>
            <person name="Takeda H."/>
            <person name="Morishita S."/>
            <person name="Kohara Y."/>
        </authorList>
    </citation>
    <scope>NUCLEOTIDE SEQUENCE [LARGE SCALE GENOMIC DNA]</scope>
    <source>
        <strain>Hd-rR</strain>
    </source>
</reference>
<dbReference type="Proteomes" id="UP000265200">
    <property type="component" value="Chromosome 12"/>
</dbReference>
<reference evidence="1" key="3">
    <citation type="submission" date="2025-08" db="UniProtKB">
        <authorList>
            <consortium name="Ensembl"/>
        </authorList>
    </citation>
    <scope>IDENTIFICATION</scope>
    <source>
        <strain evidence="1">HSOK</strain>
    </source>
</reference>
<proteinExistence type="predicted"/>
<name>A0A3P9GXF5_ORYLA</name>
<protein>
    <submittedName>
        <fullName evidence="1">Uncharacterized protein</fullName>
    </submittedName>
</protein>
<dbReference type="AlphaFoldDB" id="A0A3P9GXF5"/>
<accession>A0A3P9GXF5</accession>
<evidence type="ECO:0000313" key="1">
    <source>
        <dbReference type="Ensembl" id="ENSORLP00015000067.1"/>
    </source>
</evidence>
<reference evidence="1" key="4">
    <citation type="submission" date="2025-09" db="UniProtKB">
        <authorList>
            <consortium name="Ensembl"/>
        </authorList>
    </citation>
    <scope>IDENTIFICATION</scope>
    <source>
        <strain evidence="1">HSOK</strain>
    </source>
</reference>
<evidence type="ECO:0000313" key="2">
    <source>
        <dbReference type="Proteomes" id="UP000265200"/>
    </source>
</evidence>